<protein>
    <submittedName>
        <fullName evidence="1">Uncharacterized protein</fullName>
    </submittedName>
</protein>
<dbReference type="OrthoDB" id="10249920at2759"/>
<name>A0A4P9XHM4_9FUNG</name>
<feature type="non-terminal residue" evidence="1">
    <location>
        <position position="1"/>
    </location>
</feature>
<dbReference type="AlphaFoldDB" id="A0A4P9XHM4"/>
<gene>
    <name evidence="1" type="ORF">THASP1DRAFT_32955</name>
</gene>
<reference evidence="2" key="1">
    <citation type="journal article" date="2018" name="Nat. Microbiol.">
        <title>Leveraging single-cell genomics to expand the fungal tree of life.</title>
        <authorList>
            <person name="Ahrendt S.R."/>
            <person name="Quandt C.A."/>
            <person name="Ciobanu D."/>
            <person name="Clum A."/>
            <person name="Salamov A."/>
            <person name="Andreopoulos B."/>
            <person name="Cheng J.F."/>
            <person name="Woyke T."/>
            <person name="Pelin A."/>
            <person name="Henrissat B."/>
            <person name="Reynolds N.K."/>
            <person name="Benny G.L."/>
            <person name="Smith M.E."/>
            <person name="James T.Y."/>
            <person name="Grigoriev I.V."/>
        </authorList>
    </citation>
    <scope>NUCLEOTIDE SEQUENCE [LARGE SCALE GENOMIC DNA]</scope>
    <source>
        <strain evidence="2">RSA 1356</strain>
    </source>
</reference>
<keyword evidence="2" id="KW-1185">Reference proteome</keyword>
<dbReference type="STRING" id="78915.A0A4P9XHM4"/>
<evidence type="ECO:0000313" key="1">
    <source>
        <dbReference type="EMBL" id="RKP05204.1"/>
    </source>
</evidence>
<accession>A0A4P9XHM4</accession>
<organism evidence="1 2">
    <name type="scientific">Thamnocephalis sphaerospora</name>
    <dbReference type="NCBI Taxonomy" id="78915"/>
    <lineage>
        <taxon>Eukaryota</taxon>
        <taxon>Fungi</taxon>
        <taxon>Fungi incertae sedis</taxon>
        <taxon>Zoopagomycota</taxon>
        <taxon>Zoopagomycotina</taxon>
        <taxon>Zoopagomycetes</taxon>
        <taxon>Zoopagales</taxon>
        <taxon>Sigmoideomycetaceae</taxon>
        <taxon>Thamnocephalis</taxon>
    </lineage>
</organism>
<sequence length="83" mass="9103">LIAYEPGLTNSGTRLVHVEVDLDAAENHAPVQELDGAYEQGLEVIQLPLRNLLAEIEALQQTRPGIVIDSRLYAYAIGQSYQA</sequence>
<dbReference type="Proteomes" id="UP000271241">
    <property type="component" value="Unassembled WGS sequence"/>
</dbReference>
<evidence type="ECO:0000313" key="2">
    <source>
        <dbReference type="Proteomes" id="UP000271241"/>
    </source>
</evidence>
<proteinExistence type="predicted"/>
<dbReference type="EMBL" id="KZ993220">
    <property type="protein sequence ID" value="RKP05204.1"/>
    <property type="molecule type" value="Genomic_DNA"/>
</dbReference>
<dbReference type="Gene3D" id="3.90.79.10">
    <property type="entry name" value="Nucleoside Triphosphate Pyrophosphohydrolase"/>
    <property type="match status" value="1"/>
</dbReference>